<dbReference type="InterPro" id="IPR044822">
    <property type="entry name" value="Myb_DNA-bind_4"/>
</dbReference>
<reference evidence="3 4" key="1">
    <citation type="submission" date="2020-10" db="EMBL/GenBank/DDBJ databases">
        <title>The Coptis chinensis genome and diversification of protoberbering-type alkaloids.</title>
        <authorList>
            <person name="Wang B."/>
            <person name="Shu S."/>
            <person name="Song C."/>
            <person name="Liu Y."/>
        </authorList>
    </citation>
    <scope>NUCLEOTIDE SEQUENCE [LARGE SCALE GENOMIC DNA]</scope>
    <source>
        <strain evidence="3">HL-2020</strain>
        <tissue evidence="3">Leaf</tissue>
    </source>
</reference>
<feature type="domain" description="Myb/SANT-like DNA-binding" evidence="2">
    <location>
        <begin position="82"/>
        <end position="133"/>
    </location>
</feature>
<protein>
    <recommendedName>
        <fullName evidence="2">Myb/SANT-like DNA-binding domain-containing protein</fullName>
    </recommendedName>
</protein>
<evidence type="ECO:0000313" key="3">
    <source>
        <dbReference type="EMBL" id="KAF9608232.1"/>
    </source>
</evidence>
<dbReference type="EMBL" id="JADFTS010000004">
    <property type="protein sequence ID" value="KAF9608232.1"/>
    <property type="molecule type" value="Genomic_DNA"/>
</dbReference>
<dbReference type="PANTHER" id="PTHR46327:SF3">
    <property type="entry name" value="TRANSCRIPTION FACTOR"/>
    <property type="match status" value="1"/>
</dbReference>
<dbReference type="Gene3D" id="1.10.10.60">
    <property type="entry name" value="Homeodomain-like"/>
    <property type="match status" value="1"/>
</dbReference>
<accession>A0A835I204</accession>
<keyword evidence="4" id="KW-1185">Reference proteome</keyword>
<dbReference type="Proteomes" id="UP000631114">
    <property type="component" value="Unassembled WGS sequence"/>
</dbReference>
<evidence type="ECO:0000259" key="2">
    <source>
        <dbReference type="Pfam" id="PF13837"/>
    </source>
</evidence>
<evidence type="ECO:0000256" key="1">
    <source>
        <dbReference type="SAM" id="MobiDB-lite"/>
    </source>
</evidence>
<dbReference type="PANTHER" id="PTHR46327">
    <property type="entry name" value="F16F4.11 PROTEIN-RELATED"/>
    <property type="match status" value="1"/>
</dbReference>
<dbReference type="OrthoDB" id="641566at2759"/>
<comment type="caution">
    <text evidence="3">The sequence shown here is derived from an EMBL/GenBank/DDBJ whole genome shotgun (WGS) entry which is preliminary data.</text>
</comment>
<gene>
    <name evidence="3" type="ORF">IFM89_008187</name>
</gene>
<proteinExistence type="predicted"/>
<feature type="region of interest" description="Disordered" evidence="1">
    <location>
        <begin position="202"/>
        <end position="228"/>
    </location>
</feature>
<name>A0A835I204_9MAGN</name>
<evidence type="ECO:0000313" key="4">
    <source>
        <dbReference type="Proteomes" id="UP000631114"/>
    </source>
</evidence>
<dbReference type="AlphaFoldDB" id="A0A835I204"/>
<dbReference type="Pfam" id="PF13837">
    <property type="entry name" value="Myb_DNA-bind_4"/>
    <property type="match status" value="1"/>
</dbReference>
<sequence length="240" mass="27169">MVHPPMHDVFPLTVGRMHECEQTMAIVEYNKGERVKATTSDEDEPNFTKGGVDGHGEPVSYMGEDVAVECSNGGRKYAIMQKKGKWKLVSKVMAERGYCVSPQQCEDKFNDLNKRYKRLTYILRRGTSCKVVENPELLDIMDHLSEKAKETVRKRCAHTTMETDCISFLIHHCSGPCNSPSEAERMMKFLIQERTNKVMLAAPSRRPGGGDHDDEPEENHDNGAMFGFQGGFAKRMTMKM</sequence>
<organism evidence="3 4">
    <name type="scientific">Coptis chinensis</name>
    <dbReference type="NCBI Taxonomy" id="261450"/>
    <lineage>
        <taxon>Eukaryota</taxon>
        <taxon>Viridiplantae</taxon>
        <taxon>Streptophyta</taxon>
        <taxon>Embryophyta</taxon>
        <taxon>Tracheophyta</taxon>
        <taxon>Spermatophyta</taxon>
        <taxon>Magnoliopsida</taxon>
        <taxon>Ranunculales</taxon>
        <taxon>Ranunculaceae</taxon>
        <taxon>Coptidoideae</taxon>
        <taxon>Coptis</taxon>
    </lineage>
</organism>